<evidence type="ECO:0000313" key="2">
    <source>
        <dbReference type="Proteomes" id="UP000000844"/>
    </source>
</evidence>
<evidence type="ECO:0000313" key="1">
    <source>
        <dbReference type="EMBL" id="ADD40386.1"/>
    </source>
</evidence>
<accession>D3Q6Y7</accession>
<dbReference type="HOGENOM" id="CLU_2620331_0_0_11"/>
<dbReference type="RefSeq" id="WP_013015957.1">
    <property type="nucleotide sequence ID" value="NC_013947.1"/>
</dbReference>
<protein>
    <submittedName>
        <fullName evidence="1">Uncharacterized protein</fullName>
    </submittedName>
</protein>
<sequence>MGAEAVGRASASALGTFPEAVQALAVHDKIRKEYLRRFGQLSGFITDSEKQTGRILVGYDRLDREGRASFSRVPGQEI</sequence>
<dbReference type="EMBL" id="CP001778">
    <property type="protein sequence ID" value="ADD40386.1"/>
    <property type="molecule type" value="Genomic_DNA"/>
</dbReference>
<dbReference type="KEGG" id="sna:Snas_0673"/>
<organism evidence="1 2">
    <name type="scientific">Stackebrandtia nassauensis (strain DSM 44728 / CIP 108903 / NRRL B-16338 / NBRC 102104 / LLR-40K-21)</name>
    <dbReference type="NCBI Taxonomy" id="446470"/>
    <lineage>
        <taxon>Bacteria</taxon>
        <taxon>Bacillati</taxon>
        <taxon>Actinomycetota</taxon>
        <taxon>Actinomycetes</taxon>
        <taxon>Glycomycetales</taxon>
        <taxon>Glycomycetaceae</taxon>
        <taxon>Stackebrandtia</taxon>
    </lineage>
</organism>
<proteinExistence type="predicted"/>
<keyword evidence="2" id="KW-1185">Reference proteome</keyword>
<reference evidence="1 2" key="1">
    <citation type="journal article" date="2009" name="Stand. Genomic Sci.">
        <title>Complete genome sequence of Stackebrandtia nassauensis type strain (LLR-40K-21).</title>
        <authorList>
            <person name="Munk C."/>
            <person name="Lapidus A."/>
            <person name="Copeland A."/>
            <person name="Jando M."/>
            <person name="Mayilraj S."/>
            <person name="Glavina Del Rio T."/>
            <person name="Nolan M."/>
            <person name="Chen F."/>
            <person name="Lucas S."/>
            <person name="Tice H."/>
            <person name="Cheng J.F."/>
            <person name="Han C."/>
            <person name="Detter J.C."/>
            <person name="Bruce D."/>
            <person name="Goodwin L."/>
            <person name="Chain P."/>
            <person name="Pitluck S."/>
            <person name="Goker M."/>
            <person name="Ovchinikova G."/>
            <person name="Pati A."/>
            <person name="Ivanova N."/>
            <person name="Mavromatis K."/>
            <person name="Chen A."/>
            <person name="Palaniappan K."/>
            <person name="Land M."/>
            <person name="Hauser L."/>
            <person name="Chang Y.J."/>
            <person name="Jeffries C.D."/>
            <person name="Bristow J."/>
            <person name="Eisen J.A."/>
            <person name="Markowitz V."/>
            <person name="Hugenholtz P."/>
            <person name="Kyrpides N.C."/>
            <person name="Klenk H.P."/>
        </authorList>
    </citation>
    <scope>NUCLEOTIDE SEQUENCE [LARGE SCALE GENOMIC DNA]</scope>
    <source>
        <strain evidence="2">DSM 44728 / CIP 108903 / NRRL B-16338 / NBRC 102104 / LLR-40K-21</strain>
    </source>
</reference>
<dbReference type="STRING" id="446470.Snas_0673"/>
<gene>
    <name evidence="1" type="ordered locus">Snas_0673</name>
</gene>
<dbReference type="Proteomes" id="UP000000844">
    <property type="component" value="Chromosome"/>
</dbReference>
<dbReference type="AlphaFoldDB" id="D3Q6Y7"/>
<name>D3Q6Y7_STANL</name>